<dbReference type="Gene3D" id="3.30.160.390">
    <property type="entry name" value="Integrase, DNA-binding domain"/>
    <property type="match status" value="1"/>
</dbReference>
<evidence type="ECO:0000256" key="2">
    <source>
        <dbReference type="ARBA" id="ARBA00022908"/>
    </source>
</evidence>
<gene>
    <name evidence="4" type="ORF">B1B_19497</name>
</gene>
<accession>T0ZA76</accession>
<reference evidence="4" key="2">
    <citation type="journal article" date="2014" name="ISME J.">
        <title>Microbial stratification in low pH oxic and suboxic macroscopic growths along an acid mine drainage.</title>
        <authorList>
            <person name="Mendez-Garcia C."/>
            <person name="Mesa V."/>
            <person name="Sprenger R.R."/>
            <person name="Richter M."/>
            <person name="Diez M.S."/>
            <person name="Solano J."/>
            <person name="Bargiela R."/>
            <person name="Golyshina O.V."/>
            <person name="Manteca A."/>
            <person name="Ramos J.L."/>
            <person name="Gallego J.R."/>
            <person name="Llorente I."/>
            <person name="Martins Dos Santos V.A."/>
            <person name="Jensen O.N."/>
            <person name="Pelaez A.I."/>
            <person name="Sanchez J."/>
            <person name="Ferrer M."/>
        </authorList>
    </citation>
    <scope>NUCLEOTIDE SEQUENCE</scope>
</reference>
<sequence>MLSDAKIRTLRPKEKAYKVYDDRGLYMVVNPNGSRWWRFKYKYDGKERGISLGVYPDVTLAYAREQLQEARQLLARGIDPSAQRRTIK</sequence>
<dbReference type="PANTHER" id="PTHR30629">
    <property type="entry name" value="PROPHAGE INTEGRASE"/>
    <property type="match status" value="1"/>
</dbReference>
<protein>
    <submittedName>
        <fullName evidence="4">Site-specific recombinase, phage integrase family</fullName>
    </submittedName>
</protein>
<keyword evidence="2" id="KW-0229">DNA integration</keyword>
<name>T0ZA76_9ZZZZ</name>
<dbReference type="PANTHER" id="PTHR30629:SF2">
    <property type="entry name" value="PROPHAGE INTEGRASE INTS-RELATED"/>
    <property type="match status" value="1"/>
</dbReference>
<dbReference type="InterPro" id="IPR050808">
    <property type="entry name" value="Phage_Integrase"/>
</dbReference>
<dbReference type="AlphaFoldDB" id="T0ZA76"/>
<dbReference type="EMBL" id="AUZY01013092">
    <property type="protein sequence ID" value="EQD26680.1"/>
    <property type="molecule type" value="Genomic_DNA"/>
</dbReference>
<evidence type="ECO:0000259" key="3">
    <source>
        <dbReference type="Pfam" id="PF13356"/>
    </source>
</evidence>
<dbReference type="Pfam" id="PF13356">
    <property type="entry name" value="Arm-DNA-bind_3"/>
    <property type="match status" value="1"/>
</dbReference>
<feature type="non-terminal residue" evidence="4">
    <location>
        <position position="88"/>
    </location>
</feature>
<organism evidence="4">
    <name type="scientific">mine drainage metagenome</name>
    <dbReference type="NCBI Taxonomy" id="410659"/>
    <lineage>
        <taxon>unclassified sequences</taxon>
        <taxon>metagenomes</taxon>
        <taxon>ecological metagenomes</taxon>
    </lineage>
</organism>
<reference evidence="4" key="1">
    <citation type="submission" date="2013-08" db="EMBL/GenBank/DDBJ databases">
        <authorList>
            <person name="Mendez C."/>
            <person name="Richter M."/>
            <person name="Ferrer M."/>
            <person name="Sanchez J."/>
        </authorList>
    </citation>
    <scope>NUCLEOTIDE SEQUENCE</scope>
</reference>
<feature type="domain" description="Integrase DNA-binding" evidence="3">
    <location>
        <begin position="2"/>
        <end position="85"/>
    </location>
</feature>
<dbReference type="InterPro" id="IPR025166">
    <property type="entry name" value="Integrase_DNA_bind_dom"/>
</dbReference>
<comment type="caution">
    <text evidence="4">The sequence shown here is derived from an EMBL/GenBank/DDBJ whole genome shotgun (WGS) entry which is preliminary data.</text>
</comment>
<comment type="similarity">
    <text evidence="1">Belongs to the 'phage' integrase family.</text>
</comment>
<evidence type="ECO:0000256" key="1">
    <source>
        <dbReference type="ARBA" id="ARBA00008857"/>
    </source>
</evidence>
<dbReference type="InterPro" id="IPR038488">
    <property type="entry name" value="Integrase_DNA-bd_sf"/>
</dbReference>
<proteinExistence type="inferred from homology"/>
<evidence type="ECO:0000313" key="4">
    <source>
        <dbReference type="EMBL" id="EQD26680.1"/>
    </source>
</evidence>
<dbReference type="GO" id="GO:0015074">
    <property type="term" value="P:DNA integration"/>
    <property type="evidence" value="ECO:0007669"/>
    <property type="project" value="UniProtKB-KW"/>
</dbReference>